<gene>
    <name evidence="1" type="ORF">HAX54_051589</name>
</gene>
<evidence type="ECO:0000313" key="2">
    <source>
        <dbReference type="Proteomes" id="UP000823775"/>
    </source>
</evidence>
<sequence>MLTCELMRKCEILVIMKCNKSGKGRSMLNGGKNSPVCVLFSGFLYSKVCLAAVNTLQREVDRHSGFAVAEKDNGGTLGPIRRVRYKIFFTPSTRGRKASLEIVFSSSLSLEPPGAHHGPGIMRQSFPISLRRDRYHGRRPPVTDQEGYRQIRCGGVLGVIEGPMQQKYDH</sequence>
<organism evidence="1 2">
    <name type="scientific">Datura stramonium</name>
    <name type="common">Jimsonweed</name>
    <name type="synonym">Common thornapple</name>
    <dbReference type="NCBI Taxonomy" id="4076"/>
    <lineage>
        <taxon>Eukaryota</taxon>
        <taxon>Viridiplantae</taxon>
        <taxon>Streptophyta</taxon>
        <taxon>Embryophyta</taxon>
        <taxon>Tracheophyta</taxon>
        <taxon>Spermatophyta</taxon>
        <taxon>Magnoliopsida</taxon>
        <taxon>eudicotyledons</taxon>
        <taxon>Gunneridae</taxon>
        <taxon>Pentapetalae</taxon>
        <taxon>asterids</taxon>
        <taxon>lamiids</taxon>
        <taxon>Solanales</taxon>
        <taxon>Solanaceae</taxon>
        <taxon>Solanoideae</taxon>
        <taxon>Datureae</taxon>
        <taxon>Datura</taxon>
    </lineage>
</organism>
<dbReference type="Proteomes" id="UP000823775">
    <property type="component" value="Unassembled WGS sequence"/>
</dbReference>
<protein>
    <submittedName>
        <fullName evidence="1">Uncharacterized protein</fullName>
    </submittedName>
</protein>
<keyword evidence="2" id="KW-1185">Reference proteome</keyword>
<comment type="caution">
    <text evidence="1">The sequence shown here is derived from an EMBL/GenBank/DDBJ whole genome shotgun (WGS) entry which is preliminary data.</text>
</comment>
<accession>A0ABS8SZL6</accession>
<reference evidence="1 2" key="1">
    <citation type="journal article" date="2021" name="BMC Genomics">
        <title>Datura genome reveals duplications of psychoactive alkaloid biosynthetic genes and high mutation rate following tissue culture.</title>
        <authorList>
            <person name="Rajewski A."/>
            <person name="Carter-House D."/>
            <person name="Stajich J."/>
            <person name="Litt A."/>
        </authorList>
    </citation>
    <scope>NUCLEOTIDE SEQUENCE [LARGE SCALE GENOMIC DNA]</scope>
    <source>
        <strain evidence="1">AR-01</strain>
    </source>
</reference>
<name>A0ABS8SZL6_DATST</name>
<proteinExistence type="predicted"/>
<dbReference type="EMBL" id="JACEIK010000921">
    <property type="protein sequence ID" value="MCD7463869.1"/>
    <property type="molecule type" value="Genomic_DNA"/>
</dbReference>
<evidence type="ECO:0000313" key="1">
    <source>
        <dbReference type="EMBL" id="MCD7463869.1"/>
    </source>
</evidence>